<accession>A0AAV7S240</accession>
<reference evidence="2" key="1">
    <citation type="journal article" date="2022" name="bioRxiv">
        <title>Sequencing and chromosome-scale assembly of the giantPleurodeles waltlgenome.</title>
        <authorList>
            <person name="Brown T."/>
            <person name="Elewa A."/>
            <person name="Iarovenko S."/>
            <person name="Subramanian E."/>
            <person name="Araus A.J."/>
            <person name="Petzold A."/>
            <person name="Susuki M."/>
            <person name="Suzuki K.-i.T."/>
            <person name="Hayashi T."/>
            <person name="Toyoda A."/>
            <person name="Oliveira C."/>
            <person name="Osipova E."/>
            <person name="Leigh N.D."/>
            <person name="Simon A."/>
            <person name="Yun M.H."/>
        </authorList>
    </citation>
    <scope>NUCLEOTIDE SEQUENCE</scope>
    <source>
        <strain evidence="2">20211129_DDA</strain>
        <tissue evidence="2">Liver</tissue>
    </source>
</reference>
<evidence type="ECO:0000256" key="1">
    <source>
        <dbReference type="SAM" id="MobiDB-lite"/>
    </source>
</evidence>
<keyword evidence="3" id="KW-1185">Reference proteome</keyword>
<protein>
    <submittedName>
        <fullName evidence="2">Uncharacterized protein</fullName>
    </submittedName>
</protein>
<feature type="region of interest" description="Disordered" evidence="1">
    <location>
        <begin position="91"/>
        <end position="115"/>
    </location>
</feature>
<feature type="compositionally biased region" description="Basic and acidic residues" evidence="1">
    <location>
        <begin position="1"/>
        <end position="16"/>
    </location>
</feature>
<dbReference type="EMBL" id="JANPWB010000009">
    <property type="protein sequence ID" value="KAJ1158198.1"/>
    <property type="molecule type" value="Genomic_DNA"/>
</dbReference>
<name>A0AAV7S240_PLEWA</name>
<proteinExistence type="predicted"/>
<feature type="region of interest" description="Disordered" evidence="1">
    <location>
        <begin position="1"/>
        <end position="22"/>
    </location>
</feature>
<dbReference type="AlphaFoldDB" id="A0AAV7S240"/>
<dbReference type="Proteomes" id="UP001066276">
    <property type="component" value="Chromosome 5"/>
</dbReference>
<evidence type="ECO:0000313" key="2">
    <source>
        <dbReference type="EMBL" id="KAJ1158198.1"/>
    </source>
</evidence>
<gene>
    <name evidence="2" type="ORF">NDU88_010892</name>
</gene>
<sequence length="115" mass="12407">MRGREEDDQKEAESTQRRPGGRALSLFYAKEIDLISPGTLRRAESLALCKEKVLKAALGRELQEEPNTYLVDAQDGPGISVSARGLSLENLEDKGGEEAQTSSGQDAAASRGDED</sequence>
<evidence type="ECO:0000313" key="3">
    <source>
        <dbReference type="Proteomes" id="UP001066276"/>
    </source>
</evidence>
<organism evidence="2 3">
    <name type="scientific">Pleurodeles waltl</name>
    <name type="common">Iberian ribbed newt</name>
    <dbReference type="NCBI Taxonomy" id="8319"/>
    <lineage>
        <taxon>Eukaryota</taxon>
        <taxon>Metazoa</taxon>
        <taxon>Chordata</taxon>
        <taxon>Craniata</taxon>
        <taxon>Vertebrata</taxon>
        <taxon>Euteleostomi</taxon>
        <taxon>Amphibia</taxon>
        <taxon>Batrachia</taxon>
        <taxon>Caudata</taxon>
        <taxon>Salamandroidea</taxon>
        <taxon>Salamandridae</taxon>
        <taxon>Pleurodelinae</taxon>
        <taxon>Pleurodeles</taxon>
    </lineage>
</organism>
<comment type="caution">
    <text evidence="2">The sequence shown here is derived from an EMBL/GenBank/DDBJ whole genome shotgun (WGS) entry which is preliminary data.</text>
</comment>